<dbReference type="Proteomes" id="UP001152622">
    <property type="component" value="Chromosome 4"/>
</dbReference>
<name>A0A9Q1J1Y0_SYNKA</name>
<evidence type="ECO:0000313" key="2">
    <source>
        <dbReference type="EMBL" id="KAJ8365027.1"/>
    </source>
</evidence>
<dbReference type="OrthoDB" id="8960478at2759"/>
<keyword evidence="3" id="KW-1185">Reference proteome</keyword>
<keyword evidence="1" id="KW-0175">Coiled coil</keyword>
<dbReference type="AlphaFoldDB" id="A0A9Q1J1Y0"/>
<accession>A0A9Q1J1Y0</accession>
<protein>
    <submittedName>
        <fullName evidence="2">Uncharacterized protein</fullName>
    </submittedName>
</protein>
<evidence type="ECO:0000313" key="3">
    <source>
        <dbReference type="Proteomes" id="UP001152622"/>
    </source>
</evidence>
<evidence type="ECO:0000256" key="1">
    <source>
        <dbReference type="SAM" id="Coils"/>
    </source>
</evidence>
<dbReference type="EMBL" id="JAINUF010000004">
    <property type="protein sequence ID" value="KAJ8365027.1"/>
    <property type="molecule type" value="Genomic_DNA"/>
</dbReference>
<gene>
    <name evidence="2" type="ORF">SKAU_G00138580</name>
</gene>
<comment type="caution">
    <text evidence="2">The sequence shown here is derived from an EMBL/GenBank/DDBJ whole genome shotgun (WGS) entry which is preliminary data.</text>
</comment>
<reference evidence="2" key="1">
    <citation type="journal article" date="2023" name="Science">
        <title>Genome structures resolve the early diversification of teleost fishes.</title>
        <authorList>
            <person name="Parey E."/>
            <person name="Louis A."/>
            <person name="Montfort J."/>
            <person name="Bouchez O."/>
            <person name="Roques C."/>
            <person name="Iampietro C."/>
            <person name="Lluch J."/>
            <person name="Castinel A."/>
            <person name="Donnadieu C."/>
            <person name="Desvignes T."/>
            <person name="Floi Bucao C."/>
            <person name="Jouanno E."/>
            <person name="Wen M."/>
            <person name="Mejri S."/>
            <person name="Dirks R."/>
            <person name="Jansen H."/>
            <person name="Henkel C."/>
            <person name="Chen W.J."/>
            <person name="Zahm M."/>
            <person name="Cabau C."/>
            <person name="Klopp C."/>
            <person name="Thompson A.W."/>
            <person name="Robinson-Rechavi M."/>
            <person name="Braasch I."/>
            <person name="Lecointre G."/>
            <person name="Bobe J."/>
            <person name="Postlethwait J.H."/>
            <person name="Berthelot C."/>
            <person name="Roest Crollius H."/>
            <person name="Guiguen Y."/>
        </authorList>
    </citation>
    <scope>NUCLEOTIDE SEQUENCE</scope>
    <source>
        <strain evidence="2">WJC10195</strain>
    </source>
</reference>
<proteinExistence type="predicted"/>
<organism evidence="2 3">
    <name type="scientific">Synaphobranchus kaupii</name>
    <name type="common">Kaup's arrowtooth eel</name>
    <dbReference type="NCBI Taxonomy" id="118154"/>
    <lineage>
        <taxon>Eukaryota</taxon>
        <taxon>Metazoa</taxon>
        <taxon>Chordata</taxon>
        <taxon>Craniata</taxon>
        <taxon>Vertebrata</taxon>
        <taxon>Euteleostomi</taxon>
        <taxon>Actinopterygii</taxon>
        <taxon>Neopterygii</taxon>
        <taxon>Teleostei</taxon>
        <taxon>Anguilliformes</taxon>
        <taxon>Synaphobranchidae</taxon>
        <taxon>Synaphobranchus</taxon>
    </lineage>
</organism>
<sequence length="78" mass="8856">MLRVQEEVLKRKRAKLALMETQVDVTERQYEWPAISVPILLPNEQGASSKCLEMDTASARRLCPGVFKWSPAHFCGIP</sequence>
<feature type="coiled-coil region" evidence="1">
    <location>
        <begin position="2"/>
        <end position="29"/>
    </location>
</feature>